<feature type="transmembrane region" description="Helical" evidence="2">
    <location>
        <begin position="88"/>
        <end position="109"/>
    </location>
</feature>
<feature type="transmembrane region" description="Helical" evidence="2">
    <location>
        <begin position="61"/>
        <end position="81"/>
    </location>
</feature>
<comment type="caution">
    <text evidence="3">The sequence shown here is derived from an EMBL/GenBank/DDBJ whole genome shotgun (WGS) entry which is preliminary data.</text>
</comment>
<dbReference type="AlphaFoldDB" id="A0A139STF6"/>
<sequence>MAAAAGTLGRGCPCSERKRRRGPVMKKPDWFLIGMLVAALCAWAFPSAGAGGGWLRPELTVNAGVALIFFLHGLLLSFAALRAGTVRWPVHLVVQGCTFVFFPLLGLALLPLLDAGLSPELVLGVFFVCALPSTVSSSVAMTATARGNVPVAVCNATLSSLIGVVLTPLWISVVTATTGQRLPLGEVILDLVLWMVLPLAVGQLLRPLLGAFAQRHKARVNLADRLVILLLVYTSFCESVRREVWSGQSPWALLGVGLLSLGLFFAALAAVRLVCRLCKLPREDEIAAIFCGSKKTLAAGVPMAQLIFGATPALGLILLPIIVYHQLQLLVCSVLASRWAQRDQATD</sequence>
<evidence type="ECO:0000256" key="1">
    <source>
        <dbReference type="SAM" id="MobiDB-lite"/>
    </source>
</evidence>
<dbReference type="EMBL" id="LSZQ01000011">
    <property type="protein sequence ID" value="KXU37867.1"/>
    <property type="molecule type" value="Genomic_DNA"/>
</dbReference>
<dbReference type="GO" id="GO:0005886">
    <property type="term" value="C:plasma membrane"/>
    <property type="evidence" value="ECO:0007669"/>
    <property type="project" value="TreeGrafter"/>
</dbReference>
<dbReference type="Pfam" id="PF13593">
    <property type="entry name" value="SBF_like"/>
    <property type="match status" value="1"/>
</dbReference>
<evidence type="ECO:0000313" key="3">
    <source>
        <dbReference type="EMBL" id="KXU37867.1"/>
    </source>
</evidence>
<keyword evidence="4" id="KW-1185">Reference proteome</keyword>
<dbReference type="PANTHER" id="PTHR18640:SF5">
    <property type="entry name" value="SODIUM_BILE ACID COTRANSPORTER 7"/>
    <property type="match status" value="1"/>
</dbReference>
<reference evidence="4" key="1">
    <citation type="submission" date="2016-02" db="EMBL/GenBank/DDBJ databases">
        <authorList>
            <person name="Sanders J.G."/>
            <person name="Lin J.Y."/>
            <person name="Wertz J.T."/>
            <person name="Russell J.A."/>
            <person name="Moreau C.S."/>
            <person name="Powell S."/>
        </authorList>
    </citation>
    <scope>NUCLEOTIDE SEQUENCE [LARGE SCALE GENOMIC DNA]</scope>
    <source>
        <strain evidence="4">CAG34</strain>
    </source>
</reference>
<feature type="transmembrane region" description="Helical" evidence="2">
    <location>
        <begin position="253"/>
        <end position="275"/>
    </location>
</feature>
<dbReference type="PANTHER" id="PTHR18640">
    <property type="entry name" value="SOLUTE CARRIER FAMILY 10 MEMBER 7"/>
    <property type="match status" value="1"/>
</dbReference>
<dbReference type="Proteomes" id="UP000070058">
    <property type="component" value="Unassembled WGS sequence"/>
</dbReference>
<accession>A0A139STF6</accession>
<feature type="transmembrane region" description="Helical" evidence="2">
    <location>
        <begin position="191"/>
        <end position="210"/>
    </location>
</feature>
<keyword evidence="2" id="KW-0472">Membrane</keyword>
<name>A0A139STF6_9BACT</name>
<dbReference type="InterPro" id="IPR016833">
    <property type="entry name" value="Put_Na-Bile_cotransptr"/>
</dbReference>
<dbReference type="PIRSF" id="PIRSF026166">
    <property type="entry name" value="UCP026166"/>
    <property type="match status" value="1"/>
</dbReference>
<gene>
    <name evidence="3" type="ORF">AXK11_01560</name>
</gene>
<feature type="transmembrane region" description="Helical" evidence="2">
    <location>
        <begin position="296"/>
        <end position="323"/>
    </location>
</feature>
<evidence type="ECO:0000256" key="2">
    <source>
        <dbReference type="SAM" id="Phobius"/>
    </source>
</evidence>
<keyword evidence="2" id="KW-1133">Transmembrane helix</keyword>
<feature type="transmembrane region" description="Helical" evidence="2">
    <location>
        <begin position="30"/>
        <end position="55"/>
    </location>
</feature>
<evidence type="ECO:0000313" key="4">
    <source>
        <dbReference type="Proteomes" id="UP000070058"/>
    </source>
</evidence>
<feature type="region of interest" description="Disordered" evidence="1">
    <location>
        <begin position="1"/>
        <end position="20"/>
    </location>
</feature>
<protein>
    <submittedName>
        <fullName evidence="3">Bile acid:sodium symporter</fullName>
    </submittedName>
</protein>
<feature type="transmembrane region" description="Helical" evidence="2">
    <location>
        <begin position="121"/>
        <end position="140"/>
    </location>
</feature>
<dbReference type="InterPro" id="IPR038770">
    <property type="entry name" value="Na+/solute_symporter_sf"/>
</dbReference>
<dbReference type="Gene3D" id="1.20.1530.20">
    <property type="match status" value="1"/>
</dbReference>
<dbReference type="STRING" id="1548207.AXK11_01560"/>
<proteinExistence type="predicted"/>
<keyword evidence="2" id="KW-0812">Transmembrane</keyword>
<feature type="transmembrane region" description="Helical" evidence="2">
    <location>
        <begin position="152"/>
        <end position="171"/>
    </location>
</feature>
<organism evidence="3 4">
    <name type="scientific">Cephaloticoccus primus</name>
    <dbReference type="NCBI Taxonomy" id="1548207"/>
    <lineage>
        <taxon>Bacteria</taxon>
        <taxon>Pseudomonadati</taxon>
        <taxon>Verrucomicrobiota</taxon>
        <taxon>Opitutia</taxon>
        <taxon>Opitutales</taxon>
        <taxon>Opitutaceae</taxon>
        <taxon>Cephaloticoccus</taxon>
    </lineage>
</organism>